<accession>A0A8S1LN11</accession>
<gene>
    <name evidence="1" type="ORF">PSON_ATCC_30995.1.T0250227</name>
</gene>
<protein>
    <submittedName>
        <fullName evidence="1">Uncharacterized protein</fullName>
    </submittedName>
</protein>
<evidence type="ECO:0000313" key="1">
    <source>
        <dbReference type="EMBL" id="CAD8069360.1"/>
    </source>
</evidence>
<reference evidence="1" key="1">
    <citation type="submission" date="2021-01" db="EMBL/GenBank/DDBJ databases">
        <authorList>
            <consortium name="Genoscope - CEA"/>
            <person name="William W."/>
        </authorList>
    </citation>
    <scope>NUCLEOTIDE SEQUENCE</scope>
</reference>
<dbReference type="AlphaFoldDB" id="A0A8S1LN11"/>
<dbReference type="EMBL" id="CAJJDN010000025">
    <property type="protein sequence ID" value="CAD8069360.1"/>
    <property type="molecule type" value="Genomic_DNA"/>
</dbReference>
<sequence>MNYKLSKQQKGLEIIKFFLANTKMTIIDKRNLLKIHNQFQVLNTVIFGDYNFFYYLNRYTQGNFIFKKQNWKKRENFINYIIKGCILNFEKQKHFLQLLVQRIYCRELRLFINADQKLQSEIIDNILNNFTNLINLRTQLPLIFRLVNLFQGIIKMILK</sequence>
<proteinExistence type="predicted"/>
<organism evidence="1 2">
    <name type="scientific">Paramecium sonneborni</name>
    <dbReference type="NCBI Taxonomy" id="65129"/>
    <lineage>
        <taxon>Eukaryota</taxon>
        <taxon>Sar</taxon>
        <taxon>Alveolata</taxon>
        <taxon>Ciliophora</taxon>
        <taxon>Intramacronucleata</taxon>
        <taxon>Oligohymenophorea</taxon>
        <taxon>Peniculida</taxon>
        <taxon>Parameciidae</taxon>
        <taxon>Paramecium</taxon>
    </lineage>
</organism>
<name>A0A8S1LN11_9CILI</name>
<keyword evidence="2" id="KW-1185">Reference proteome</keyword>
<evidence type="ECO:0000313" key="2">
    <source>
        <dbReference type="Proteomes" id="UP000692954"/>
    </source>
</evidence>
<dbReference type="Proteomes" id="UP000692954">
    <property type="component" value="Unassembled WGS sequence"/>
</dbReference>
<comment type="caution">
    <text evidence="1">The sequence shown here is derived from an EMBL/GenBank/DDBJ whole genome shotgun (WGS) entry which is preliminary data.</text>
</comment>